<keyword evidence="1" id="KW-0812">Transmembrane</keyword>
<feature type="transmembrane region" description="Helical" evidence="1">
    <location>
        <begin position="224"/>
        <end position="239"/>
    </location>
</feature>
<organism evidence="2 3">
    <name type="scientific">Amedibacillus dolichus</name>
    <dbReference type="NCBI Taxonomy" id="31971"/>
    <lineage>
        <taxon>Bacteria</taxon>
        <taxon>Bacillati</taxon>
        <taxon>Bacillota</taxon>
        <taxon>Erysipelotrichia</taxon>
        <taxon>Erysipelotrichales</taxon>
        <taxon>Erysipelotrichaceae</taxon>
        <taxon>Amedibacillus</taxon>
    </lineage>
</organism>
<sequence>MLKQELKYHFKRIFIVYMLLLCAFLLLSISSTHEIAYDISNYTTPLWTWTQHISDYFNRIYTLTYFFIIISGFYYILRIALDYRQGKTRWLLLAHTQKKRMLADIIILSIITITFYILSLMVMYLAFQYFVSLLDSLESHSSIPTTYQSFSYMFSTQEENLSQTLYVNNYIEYMLSPKEAYLFHTFYPNSFVGLLNLISCFLSFILAEVYTLHILKENVQLKEALSIIAYITIMTIMLVEVNMRSFVFIASLTFSLVFIIKLKTVYTYRRLKLC</sequence>
<evidence type="ECO:0000313" key="3">
    <source>
        <dbReference type="Proteomes" id="UP000284868"/>
    </source>
</evidence>
<dbReference type="AlphaFoldDB" id="A0A415P4G6"/>
<name>A0A415P4G6_9FIRM</name>
<dbReference type="EMBL" id="QRPK01000061">
    <property type="protein sequence ID" value="RHM07673.1"/>
    <property type="molecule type" value="Genomic_DNA"/>
</dbReference>
<evidence type="ECO:0000313" key="2">
    <source>
        <dbReference type="EMBL" id="RHM07673.1"/>
    </source>
</evidence>
<reference evidence="2 3" key="1">
    <citation type="submission" date="2018-08" db="EMBL/GenBank/DDBJ databases">
        <title>A genome reference for cultivated species of the human gut microbiota.</title>
        <authorList>
            <person name="Zou Y."/>
            <person name="Xue W."/>
            <person name="Luo G."/>
        </authorList>
    </citation>
    <scope>NUCLEOTIDE SEQUENCE [LARGE SCALE GENOMIC DNA]</scope>
    <source>
        <strain evidence="2 3">AF35-6BH</strain>
    </source>
</reference>
<feature type="transmembrane region" description="Helical" evidence="1">
    <location>
        <begin position="60"/>
        <end position="81"/>
    </location>
</feature>
<evidence type="ECO:0000256" key="1">
    <source>
        <dbReference type="SAM" id="Phobius"/>
    </source>
</evidence>
<accession>A0A415P4G6</accession>
<gene>
    <name evidence="2" type="ORF">DWZ83_08915</name>
</gene>
<proteinExistence type="predicted"/>
<feature type="transmembrane region" description="Helical" evidence="1">
    <location>
        <begin position="102"/>
        <end position="127"/>
    </location>
</feature>
<comment type="caution">
    <text evidence="2">The sequence shown here is derived from an EMBL/GenBank/DDBJ whole genome shotgun (WGS) entry which is preliminary data.</text>
</comment>
<feature type="transmembrane region" description="Helical" evidence="1">
    <location>
        <begin position="245"/>
        <end position="262"/>
    </location>
</feature>
<keyword evidence="1" id="KW-0472">Membrane</keyword>
<keyword evidence="1" id="KW-1133">Transmembrane helix</keyword>
<protein>
    <submittedName>
        <fullName evidence="2">Uncharacterized protein</fullName>
    </submittedName>
</protein>
<keyword evidence="3" id="KW-1185">Reference proteome</keyword>
<feature type="transmembrane region" description="Helical" evidence="1">
    <location>
        <begin position="191"/>
        <end position="212"/>
    </location>
</feature>
<dbReference type="Proteomes" id="UP000284868">
    <property type="component" value="Unassembled WGS sequence"/>
</dbReference>